<proteinExistence type="predicted"/>
<dbReference type="InterPro" id="IPR000073">
    <property type="entry name" value="AB_hydrolase_1"/>
</dbReference>
<dbReference type="OrthoDB" id="9802676at2"/>
<keyword evidence="1" id="KW-0378">Hydrolase</keyword>
<dbReference type="Proteomes" id="UP000234190">
    <property type="component" value="Unassembled WGS sequence"/>
</dbReference>
<evidence type="ECO:0000259" key="2">
    <source>
        <dbReference type="Pfam" id="PF00561"/>
    </source>
</evidence>
<dbReference type="Pfam" id="PF00561">
    <property type="entry name" value="Abhydrolase_1"/>
    <property type="match status" value="1"/>
</dbReference>
<gene>
    <name evidence="3" type="ORF">CR159_10420</name>
</gene>
<dbReference type="SUPFAM" id="SSF53474">
    <property type="entry name" value="alpha/beta-Hydrolases"/>
    <property type="match status" value="1"/>
</dbReference>
<dbReference type="EMBL" id="PDNW01000007">
    <property type="protein sequence ID" value="PLC50035.1"/>
    <property type="molecule type" value="Genomic_DNA"/>
</dbReference>
<protein>
    <recommendedName>
        <fullName evidence="2">AB hydrolase-1 domain-containing protein</fullName>
    </recommendedName>
</protein>
<keyword evidence="4" id="KW-1185">Reference proteome</keyword>
<dbReference type="GO" id="GO:0004301">
    <property type="term" value="F:epoxide hydrolase activity"/>
    <property type="evidence" value="ECO:0007669"/>
    <property type="project" value="TreeGrafter"/>
</dbReference>
<sequence>MAALSDRWRLLAPDFPGCGYSATPDHFPYTFDGYARFLERFVACLGVERFAIYLHDFGSQIGLRLAIRNPERIAACIIQNGDIYEDAFGPKYAALKAYWDDLSKEEIGFGGGLIHVRLPVRARSVRCWGGWFAGCPAGHG</sequence>
<dbReference type="InterPro" id="IPR051340">
    <property type="entry name" value="Haloalkane_dehalogenase"/>
</dbReference>
<reference evidence="3 4" key="1">
    <citation type="submission" date="2017-10" db="EMBL/GenBank/DDBJ databases">
        <title>Two draft genome sequences of Pusillimonas sp. strains isolated from a nitrate- and radionuclide-contaminated groundwater in Russia.</title>
        <authorList>
            <person name="Grouzdev D.S."/>
            <person name="Tourova T.P."/>
            <person name="Goeva M.A."/>
            <person name="Babich T.L."/>
            <person name="Sokolova D.S."/>
            <person name="Abdullin R."/>
            <person name="Poltaraus A.B."/>
            <person name="Toshchakov S.V."/>
            <person name="Nazina T.N."/>
        </authorList>
    </citation>
    <scope>NUCLEOTIDE SEQUENCE [LARGE SCALE GENOMIC DNA]</scope>
    <source>
        <strain evidence="3 4">JR1/69-3-13</strain>
    </source>
</reference>
<evidence type="ECO:0000256" key="1">
    <source>
        <dbReference type="ARBA" id="ARBA00022801"/>
    </source>
</evidence>
<organism evidence="3 4">
    <name type="scientific">Pollutimonas subterranea</name>
    <dbReference type="NCBI Taxonomy" id="2045210"/>
    <lineage>
        <taxon>Bacteria</taxon>
        <taxon>Pseudomonadati</taxon>
        <taxon>Pseudomonadota</taxon>
        <taxon>Betaproteobacteria</taxon>
        <taxon>Burkholderiales</taxon>
        <taxon>Alcaligenaceae</taxon>
        <taxon>Pollutimonas</taxon>
    </lineage>
</organism>
<comment type="caution">
    <text evidence="3">The sequence shown here is derived from an EMBL/GenBank/DDBJ whole genome shotgun (WGS) entry which is preliminary data.</text>
</comment>
<accession>A0A2N4U4T7</accession>
<dbReference type="InterPro" id="IPR029058">
    <property type="entry name" value="AB_hydrolase_fold"/>
</dbReference>
<name>A0A2N4U4T7_9BURK</name>
<evidence type="ECO:0000313" key="4">
    <source>
        <dbReference type="Proteomes" id="UP000234190"/>
    </source>
</evidence>
<feature type="domain" description="AB hydrolase-1" evidence="2">
    <location>
        <begin position="3"/>
        <end position="84"/>
    </location>
</feature>
<dbReference type="Gene3D" id="3.40.50.1820">
    <property type="entry name" value="alpha/beta hydrolase"/>
    <property type="match status" value="1"/>
</dbReference>
<dbReference type="PANTHER" id="PTHR42977">
    <property type="entry name" value="HYDROLASE-RELATED"/>
    <property type="match status" value="1"/>
</dbReference>
<dbReference type="PANTHER" id="PTHR42977:SF3">
    <property type="entry name" value="AB HYDROLASE-1 DOMAIN-CONTAINING PROTEIN"/>
    <property type="match status" value="1"/>
</dbReference>
<dbReference type="AlphaFoldDB" id="A0A2N4U4T7"/>
<evidence type="ECO:0000313" key="3">
    <source>
        <dbReference type="EMBL" id="PLC50035.1"/>
    </source>
</evidence>